<evidence type="ECO:0000256" key="8">
    <source>
        <dbReference type="ARBA" id="ARBA00029736"/>
    </source>
</evidence>
<dbReference type="InterPro" id="IPR056743">
    <property type="entry name" value="TRM5-TYW2-like_MTfase"/>
</dbReference>
<dbReference type="FunFam" id="3.40.50.150:FF:000131">
    <property type="entry name" value="tRNA wybutosine-synthesizing protein 2/3/4"/>
    <property type="match status" value="1"/>
</dbReference>
<dbReference type="CDD" id="cd02440">
    <property type="entry name" value="AdoMet_MTases"/>
    <property type="match status" value="1"/>
</dbReference>
<dbReference type="SUPFAM" id="SSF53335">
    <property type="entry name" value="S-adenosyl-L-methionine-dependent methyltransferases"/>
    <property type="match status" value="1"/>
</dbReference>
<keyword evidence="3" id="KW-0963">Cytoplasm</keyword>
<reference evidence="15" key="1">
    <citation type="submission" date="2016-10" db="EMBL/GenBank/DDBJ databases">
        <authorList>
            <person name="Varghese N."/>
            <person name="Submissions S."/>
        </authorList>
    </citation>
    <scope>NUCLEOTIDE SEQUENCE [LARGE SCALE GENOMIC DNA]</scope>
    <source>
        <strain evidence="15">OGL-20</strain>
    </source>
</reference>
<dbReference type="EMBL" id="FOIW01000001">
    <property type="protein sequence ID" value="SEV90296.1"/>
    <property type="molecule type" value="Genomic_DNA"/>
</dbReference>
<evidence type="ECO:0000256" key="7">
    <source>
        <dbReference type="ARBA" id="ARBA00022694"/>
    </source>
</evidence>
<evidence type="ECO:0000256" key="4">
    <source>
        <dbReference type="ARBA" id="ARBA00022603"/>
    </source>
</evidence>
<evidence type="ECO:0000256" key="11">
    <source>
        <dbReference type="ARBA" id="ARBA00055873"/>
    </source>
</evidence>
<evidence type="ECO:0000256" key="5">
    <source>
        <dbReference type="ARBA" id="ARBA00022679"/>
    </source>
</evidence>
<dbReference type="GO" id="GO:0005737">
    <property type="term" value="C:cytoplasm"/>
    <property type="evidence" value="ECO:0007669"/>
    <property type="project" value="UniProtKB-SubCell"/>
</dbReference>
<dbReference type="EC" id="2.1.1.228" evidence="2"/>
<evidence type="ECO:0000256" key="6">
    <source>
        <dbReference type="ARBA" id="ARBA00022691"/>
    </source>
</evidence>
<keyword evidence="7" id="KW-0819">tRNA processing</keyword>
<proteinExistence type="predicted"/>
<dbReference type="Pfam" id="PF02475">
    <property type="entry name" value="TRM5-TYW2_MTfase"/>
    <property type="match status" value="1"/>
</dbReference>
<evidence type="ECO:0000313" key="15">
    <source>
        <dbReference type="Proteomes" id="UP000182125"/>
    </source>
</evidence>
<dbReference type="InterPro" id="IPR040601">
    <property type="entry name" value="Trm5a/b_N"/>
</dbReference>
<dbReference type="Gene3D" id="3.40.50.150">
    <property type="entry name" value="Vaccinia Virus protein VP39"/>
    <property type="match status" value="1"/>
</dbReference>
<dbReference type="InterPro" id="IPR056744">
    <property type="entry name" value="TRM5/TYW2-like_N"/>
</dbReference>
<dbReference type="Pfam" id="PF25133">
    <property type="entry name" value="TYW2_N_2"/>
    <property type="match status" value="1"/>
</dbReference>
<dbReference type="PANTHER" id="PTHR23245">
    <property type="entry name" value="TRNA METHYLTRANSFERASE"/>
    <property type="match status" value="1"/>
</dbReference>
<accession>A0A1I0MP20</accession>
<dbReference type="GO" id="GO:0052906">
    <property type="term" value="F:tRNA (guanine(37)-N1)-methyltransferase activity"/>
    <property type="evidence" value="ECO:0007669"/>
    <property type="project" value="UniProtKB-EC"/>
</dbReference>
<dbReference type="NCBIfam" id="NF047730">
    <property type="entry name" value="tRNAMtaseTrm5b"/>
    <property type="match status" value="1"/>
</dbReference>
<name>A0A1I0MP20_9EURY</name>
<dbReference type="InterPro" id="IPR029063">
    <property type="entry name" value="SAM-dependent_MTases_sf"/>
</dbReference>
<evidence type="ECO:0000256" key="9">
    <source>
        <dbReference type="ARBA" id="ARBA00033392"/>
    </source>
</evidence>
<sequence>MQWDRVIAMLAVRVPKWEAEKVRRKLIELGVLAKGYAVRREGEFVLFPVTEPVEGFELVEADFERVGRRPHSYREVVEVPDEVRPLLPSSFDVIGDLAIIELPEELMSYGKAIGDAILRVHRHIKAVFAKGGRVSGEYRIRELVHLAGERRTETLHRENGIRLKLDVARVYFSPRLATERMRIFEKTRPGEIIFDMFAGVGPYAVLLAKKAELVFACDINPWAVRYLEENIRLNKADNVVPVLGDVRKVAGKVEADRVIMNLPKFADRFLREAMLSVRDGGVVHYYGFGPEEDLFSEHEARIKAVARELGFGVEFLEERKVRPYAPRQFNIAIDFRVLK</sequence>
<dbReference type="GO" id="GO:0002939">
    <property type="term" value="P:tRNA N1-guanine methylation"/>
    <property type="evidence" value="ECO:0007669"/>
    <property type="project" value="TreeGrafter"/>
</dbReference>
<dbReference type="AlphaFoldDB" id="A0A1I0MP20"/>
<evidence type="ECO:0000256" key="12">
    <source>
        <dbReference type="ARBA" id="ARBA00070452"/>
    </source>
</evidence>
<evidence type="ECO:0000259" key="13">
    <source>
        <dbReference type="PROSITE" id="PS51684"/>
    </source>
</evidence>
<evidence type="ECO:0000256" key="10">
    <source>
        <dbReference type="ARBA" id="ARBA00047783"/>
    </source>
</evidence>
<evidence type="ECO:0000256" key="2">
    <source>
        <dbReference type="ARBA" id="ARBA00012807"/>
    </source>
</evidence>
<comment type="function">
    <text evidence="11">Specifically methylates the N1 position of guanosine-37 in various tRNAs.</text>
</comment>
<keyword evidence="5 14" id="KW-0808">Transferase</keyword>
<dbReference type="Pfam" id="PF18093">
    <property type="entry name" value="Trm5_N"/>
    <property type="match status" value="1"/>
</dbReference>
<gene>
    <name evidence="14" type="ORF">SAMN05216170_0759</name>
</gene>
<comment type="catalytic activity">
    <reaction evidence="10">
        <text>guanosine(37) in tRNA + S-adenosyl-L-methionine = N(1)-methylguanosine(37) in tRNA + S-adenosyl-L-homocysteine + H(+)</text>
        <dbReference type="Rhea" id="RHEA:36899"/>
        <dbReference type="Rhea" id="RHEA-COMP:10145"/>
        <dbReference type="Rhea" id="RHEA-COMP:10147"/>
        <dbReference type="ChEBI" id="CHEBI:15378"/>
        <dbReference type="ChEBI" id="CHEBI:57856"/>
        <dbReference type="ChEBI" id="CHEBI:59789"/>
        <dbReference type="ChEBI" id="CHEBI:73542"/>
        <dbReference type="ChEBI" id="CHEBI:74269"/>
        <dbReference type="EC" id="2.1.1.228"/>
    </reaction>
</comment>
<dbReference type="PANTHER" id="PTHR23245:SF36">
    <property type="entry name" value="TRNA (GUANINE(37)-N1)-METHYLTRANSFERASE"/>
    <property type="match status" value="1"/>
</dbReference>
<dbReference type="InterPro" id="IPR030382">
    <property type="entry name" value="MeTrfase_TRM5/TYW2"/>
</dbReference>
<protein>
    <recommendedName>
        <fullName evidence="12">tRNA (guanine(37)-N(1))-methyltransferase Trm5b</fullName>
        <ecNumber evidence="2">2.1.1.228</ecNumber>
    </recommendedName>
    <alternativeName>
        <fullName evidence="8">M1G-methyltransferase</fullName>
    </alternativeName>
    <alternativeName>
        <fullName evidence="9">tRNA [GM37] methyltransferase</fullName>
    </alternativeName>
</protein>
<organism evidence="14 15">
    <name type="scientific">Thermococcus thioreducens</name>
    <dbReference type="NCBI Taxonomy" id="277988"/>
    <lineage>
        <taxon>Archaea</taxon>
        <taxon>Methanobacteriati</taxon>
        <taxon>Methanobacteriota</taxon>
        <taxon>Thermococci</taxon>
        <taxon>Thermococcales</taxon>
        <taxon>Thermococcaceae</taxon>
        <taxon>Thermococcus</taxon>
    </lineage>
</organism>
<feature type="domain" description="SAM-dependent methyltransferase TRM5/TYW2-type" evidence="13">
    <location>
        <begin position="91"/>
        <end position="339"/>
    </location>
</feature>
<keyword evidence="6" id="KW-0949">S-adenosyl-L-methionine</keyword>
<comment type="subcellular location">
    <subcellularLocation>
        <location evidence="1">Cytoplasm</location>
    </subcellularLocation>
</comment>
<dbReference type="FunFam" id="3.30.300.110:FF:000001">
    <property type="entry name" value="tRNA (guanine(37)-N1)-methyltransferase"/>
    <property type="match status" value="1"/>
</dbReference>
<dbReference type="PROSITE" id="PS51684">
    <property type="entry name" value="SAM_MT_TRM5_TYW2"/>
    <property type="match status" value="1"/>
</dbReference>
<dbReference type="Proteomes" id="UP000182125">
    <property type="component" value="Unassembled WGS sequence"/>
</dbReference>
<evidence type="ECO:0000256" key="3">
    <source>
        <dbReference type="ARBA" id="ARBA00022490"/>
    </source>
</evidence>
<keyword evidence="4 14" id="KW-0489">Methyltransferase</keyword>
<evidence type="ECO:0000256" key="1">
    <source>
        <dbReference type="ARBA" id="ARBA00004496"/>
    </source>
</evidence>
<dbReference type="Gene3D" id="3.30.300.110">
    <property type="entry name" value="Met-10+ protein-like domains"/>
    <property type="match status" value="1"/>
</dbReference>
<evidence type="ECO:0000313" key="14">
    <source>
        <dbReference type="EMBL" id="SEV90296.1"/>
    </source>
</evidence>
<dbReference type="Gene3D" id="3.30.70.2580">
    <property type="match status" value="1"/>
</dbReference>